<keyword evidence="3" id="KW-1185">Reference proteome</keyword>
<reference evidence="2 3" key="1">
    <citation type="journal article" date="2021" name="Int. J. Syst. Evol. Microbiol.">
        <title>Steroidobacter gossypii sp. nov., isolated from soil of cotton cropping field.</title>
        <authorList>
            <person name="Huang R."/>
            <person name="Yang S."/>
            <person name="Zhen C."/>
            <person name="Liu W."/>
        </authorList>
    </citation>
    <scope>NUCLEOTIDE SEQUENCE [LARGE SCALE GENOMIC DNA]</scope>
    <source>
        <strain evidence="2 3">S1-65</strain>
    </source>
</reference>
<dbReference type="Pfam" id="PF10677">
    <property type="entry name" value="DUF2490"/>
    <property type="match status" value="1"/>
</dbReference>
<dbReference type="Proteomes" id="UP000661077">
    <property type="component" value="Unassembled WGS sequence"/>
</dbReference>
<evidence type="ECO:0000313" key="2">
    <source>
        <dbReference type="EMBL" id="MBM0104852.1"/>
    </source>
</evidence>
<evidence type="ECO:0000313" key="3">
    <source>
        <dbReference type="Proteomes" id="UP000661077"/>
    </source>
</evidence>
<evidence type="ECO:0008006" key="4">
    <source>
        <dbReference type="Google" id="ProtNLM"/>
    </source>
</evidence>
<name>A0ABS1WV63_9GAMM</name>
<proteinExistence type="predicted"/>
<sequence length="190" mass="20605">MRELLCSVGIAAGLSVTSGAALADEPPRFSLNAMSIGVHGRTDAGLGIVEARAMVSSHLQLTAAPTIVAIEGGETEQQLRTAATLLLDLGAIRIDDRNLWVFSDAGATRYRNRIRLTHPVSLDGHVMRVQLLDEAFYENGGRGWFRNLFGAGLGFDFGRSVSVDAYWLRQDDDDARPTSLLILMLTAHLL</sequence>
<evidence type="ECO:0000256" key="1">
    <source>
        <dbReference type="SAM" id="SignalP"/>
    </source>
</evidence>
<protein>
    <recommendedName>
        <fullName evidence="4">DUF481 domain-containing protein</fullName>
    </recommendedName>
</protein>
<feature type="signal peptide" evidence="1">
    <location>
        <begin position="1"/>
        <end position="23"/>
    </location>
</feature>
<keyword evidence="1" id="KW-0732">Signal</keyword>
<gene>
    <name evidence="2" type="ORF">JM946_08835</name>
</gene>
<accession>A0ABS1WV63</accession>
<dbReference type="InterPro" id="IPR019619">
    <property type="entry name" value="DUF2490"/>
</dbReference>
<organism evidence="2 3">
    <name type="scientific">Steroidobacter gossypii</name>
    <dbReference type="NCBI Taxonomy" id="2805490"/>
    <lineage>
        <taxon>Bacteria</taxon>
        <taxon>Pseudomonadati</taxon>
        <taxon>Pseudomonadota</taxon>
        <taxon>Gammaproteobacteria</taxon>
        <taxon>Steroidobacterales</taxon>
        <taxon>Steroidobacteraceae</taxon>
        <taxon>Steroidobacter</taxon>
    </lineage>
</organism>
<feature type="chain" id="PRO_5046426489" description="DUF481 domain-containing protein" evidence="1">
    <location>
        <begin position="24"/>
        <end position="190"/>
    </location>
</feature>
<dbReference type="EMBL" id="JAEVLS010000002">
    <property type="protein sequence ID" value="MBM0104852.1"/>
    <property type="molecule type" value="Genomic_DNA"/>
</dbReference>
<comment type="caution">
    <text evidence="2">The sequence shown here is derived from an EMBL/GenBank/DDBJ whole genome shotgun (WGS) entry which is preliminary data.</text>
</comment>